<gene>
    <name evidence="6" type="ORF">AADG42_18295</name>
</gene>
<dbReference type="InterPro" id="IPR011990">
    <property type="entry name" value="TPR-like_helical_dom_sf"/>
</dbReference>
<evidence type="ECO:0000259" key="5">
    <source>
        <dbReference type="SMART" id="SM00382"/>
    </source>
</evidence>
<feature type="domain" description="AAA+ ATPase" evidence="5">
    <location>
        <begin position="223"/>
        <end position="360"/>
    </location>
</feature>
<evidence type="ECO:0000313" key="7">
    <source>
        <dbReference type="Proteomes" id="UP001442841"/>
    </source>
</evidence>
<dbReference type="PANTHER" id="PTHR23077">
    <property type="entry name" value="AAA-FAMILY ATPASE"/>
    <property type="match status" value="1"/>
</dbReference>
<dbReference type="InterPro" id="IPR003960">
    <property type="entry name" value="ATPase_AAA_CS"/>
</dbReference>
<dbReference type="CDD" id="cd19481">
    <property type="entry name" value="RecA-like_protease"/>
    <property type="match status" value="1"/>
</dbReference>
<organism evidence="6 7">
    <name type="scientific">Ammonicoccus fulvus</name>
    <dbReference type="NCBI Taxonomy" id="3138240"/>
    <lineage>
        <taxon>Bacteria</taxon>
        <taxon>Bacillati</taxon>
        <taxon>Actinomycetota</taxon>
        <taxon>Actinomycetes</taxon>
        <taxon>Propionibacteriales</taxon>
        <taxon>Propionibacteriaceae</taxon>
        <taxon>Ammonicoccus</taxon>
    </lineage>
</organism>
<feature type="region of interest" description="Disordered" evidence="4">
    <location>
        <begin position="67"/>
        <end position="176"/>
    </location>
</feature>
<feature type="compositionally biased region" description="Low complexity" evidence="4">
    <location>
        <begin position="93"/>
        <end position="110"/>
    </location>
</feature>
<dbReference type="Pfam" id="PF00004">
    <property type="entry name" value="AAA"/>
    <property type="match status" value="1"/>
</dbReference>
<dbReference type="SUPFAM" id="SSF52540">
    <property type="entry name" value="P-loop containing nucleoside triphosphate hydrolases"/>
    <property type="match status" value="1"/>
</dbReference>
<evidence type="ECO:0000256" key="3">
    <source>
        <dbReference type="RuleBase" id="RU003651"/>
    </source>
</evidence>
<dbReference type="EMBL" id="CP154795">
    <property type="protein sequence ID" value="XAN09185.1"/>
    <property type="molecule type" value="Genomic_DNA"/>
</dbReference>
<name>A0ABZ3FVJ1_9ACTN</name>
<feature type="compositionally biased region" description="Pro residues" evidence="4">
    <location>
        <begin position="111"/>
        <end position="120"/>
    </location>
</feature>
<proteinExistence type="inferred from homology"/>
<dbReference type="Pfam" id="PF14559">
    <property type="entry name" value="TPR_19"/>
    <property type="match status" value="1"/>
</dbReference>
<keyword evidence="1 3" id="KW-0547">Nucleotide-binding</keyword>
<dbReference type="InterPro" id="IPR050168">
    <property type="entry name" value="AAA_ATPase_domain"/>
</dbReference>
<dbReference type="InterPro" id="IPR027417">
    <property type="entry name" value="P-loop_NTPase"/>
</dbReference>
<dbReference type="PANTHER" id="PTHR23077:SF171">
    <property type="entry name" value="NUCLEAR VALOSIN-CONTAINING PROTEIN-LIKE"/>
    <property type="match status" value="1"/>
</dbReference>
<protein>
    <submittedName>
        <fullName evidence="6">AAA family ATPase</fullName>
    </submittedName>
</protein>
<dbReference type="Gene3D" id="3.40.50.300">
    <property type="entry name" value="P-loop containing nucleotide triphosphate hydrolases"/>
    <property type="match status" value="1"/>
</dbReference>
<evidence type="ECO:0000256" key="2">
    <source>
        <dbReference type="ARBA" id="ARBA00022840"/>
    </source>
</evidence>
<comment type="similarity">
    <text evidence="3">Belongs to the AAA ATPase family.</text>
</comment>
<dbReference type="InterPro" id="IPR041569">
    <property type="entry name" value="AAA_lid_3"/>
</dbReference>
<dbReference type="Proteomes" id="UP001442841">
    <property type="component" value="Chromosome"/>
</dbReference>
<dbReference type="SMART" id="SM00382">
    <property type="entry name" value="AAA"/>
    <property type="match status" value="1"/>
</dbReference>
<dbReference type="SUPFAM" id="SSF48452">
    <property type="entry name" value="TPR-like"/>
    <property type="match status" value="1"/>
</dbReference>
<evidence type="ECO:0000313" key="6">
    <source>
        <dbReference type="EMBL" id="XAN09185.1"/>
    </source>
</evidence>
<dbReference type="Gene3D" id="1.25.40.10">
    <property type="entry name" value="Tetratricopeptide repeat domain"/>
    <property type="match status" value="1"/>
</dbReference>
<dbReference type="InterPro" id="IPR003593">
    <property type="entry name" value="AAA+_ATPase"/>
</dbReference>
<dbReference type="InterPro" id="IPR003959">
    <property type="entry name" value="ATPase_AAA_core"/>
</dbReference>
<dbReference type="Gene3D" id="1.10.8.60">
    <property type="match status" value="1"/>
</dbReference>
<reference evidence="6 7" key="1">
    <citation type="submission" date="2024-04" db="EMBL/GenBank/DDBJ databases">
        <title>Isolation of an actinomycete strain from pig manure.</title>
        <authorList>
            <person name="Gong T."/>
            <person name="Yu Z."/>
            <person name="An M."/>
            <person name="Wei C."/>
            <person name="Yang W."/>
            <person name="Liu L."/>
        </authorList>
    </citation>
    <scope>NUCLEOTIDE SEQUENCE [LARGE SCALE GENOMIC DNA]</scope>
    <source>
        <strain evidence="6 7">ZF39</strain>
    </source>
</reference>
<evidence type="ECO:0000256" key="1">
    <source>
        <dbReference type="ARBA" id="ARBA00022741"/>
    </source>
</evidence>
<feature type="compositionally biased region" description="Acidic residues" evidence="4">
    <location>
        <begin position="148"/>
        <end position="165"/>
    </location>
</feature>
<keyword evidence="2 3" id="KW-0067">ATP-binding</keyword>
<dbReference type="RefSeq" id="WP_425310642.1">
    <property type="nucleotide sequence ID" value="NZ_CP154795.1"/>
</dbReference>
<dbReference type="PROSITE" id="PS00674">
    <property type="entry name" value="AAA"/>
    <property type="match status" value="1"/>
</dbReference>
<keyword evidence="7" id="KW-1185">Reference proteome</keyword>
<accession>A0ABZ3FVJ1</accession>
<dbReference type="Pfam" id="PF17862">
    <property type="entry name" value="AAA_lid_3"/>
    <property type="match status" value="1"/>
</dbReference>
<evidence type="ECO:0000256" key="4">
    <source>
        <dbReference type="SAM" id="MobiDB-lite"/>
    </source>
</evidence>
<sequence length="470" mass="51056">MPSPLIDSLLQAISARPDDVPLRLHVAELLIGAGRGPEAVQQCAVVLQQDPGNSRAQELMGRAFAAPAGSGTPVAPVAPLEESPGVPTPTEEPQAQPRRAAAPDPQLDQVPPLPQDPHPQPSSSQAPEFDWRRAEQQFGDGPAPMFVTDDEDDADAADQDAEDQQIAEPEGGMIPPQDIWEVEAPGLTLADVGGMHHVKERLEVSFLAPMRNPELRKLYGKSLRGGLMLYGPPGCGKTYIARAIAGEMGAGFINVTLSDVLDAYVGSSEKNLHRLFQLARRKAPVVLFIDEIDAIGHKRTQTTWSSLRNVVNQLLHEMDGVGVDNEGVFVLAATNTPWDVDPALRRPGRLDRAVCVLPPDEPARAAILQHNLSRRPVEGINLAKLARSTDGFTGADLAYLCETAAELAMIDSVRSGKPRMMNMKDLTAALRQVRPSARPWFDMARNVVTYADQGGEYAELRDYMRQNKLL</sequence>